<evidence type="ECO:0000313" key="3">
    <source>
        <dbReference type="Proteomes" id="UP000192140"/>
    </source>
</evidence>
<protein>
    <recommendedName>
        <fullName evidence="4">Curlin</fullName>
    </recommendedName>
</protein>
<feature type="chain" id="PRO_5012413411" description="Curlin" evidence="1">
    <location>
        <begin position="34"/>
        <end position="141"/>
    </location>
</feature>
<dbReference type="AlphaFoldDB" id="A0A1S7TS00"/>
<dbReference type="Proteomes" id="UP000192140">
    <property type="component" value="Unassembled WGS sequence"/>
</dbReference>
<evidence type="ECO:0000313" key="2">
    <source>
        <dbReference type="EMBL" id="CVI57395.1"/>
    </source>
</evidence>
<gene>
    <name evidence="2" type="ORF">AGR7A_Lc10090</name>
</gene>
<sequence>MEIRMTSNLLKFLTITALVGSLAPIGFSAPAQAGGRISFDLAPGNTADGDLLSTGLRAYSLYRGLKDADIRQLGRGNAAGIAQNGGGNLGFIRQRGNGHAATLQQNGNNNAYGIFQYGRNTQTNVVQDGDNGNGLTFSYGW</sequence>
<keyword evidence="3" id="KW-1185">Reference proteome</keyword>
<name>A0A1S7TS00_9HYPH</name>
<organism evidence="2 3">
    <name type="scientific">Agrobacterium deltaense NCPPB 1641</name>
    <dbReference type="NCBI Taxonomy" id="1183425"/>
    <lineage>
        <taxon>Bacteria</taxon>
        <taxon>Pseudomonadati</taxon>
        <taxon>Pseudomonadota</taxon>
        <taxon>Alphaproteobacteria</taxon>
        <taxon>Hyphomicrobiales</taxon>
        <taxon>Rhizobiaceae</taxon>
        <taxon>Rhizobium/Agrobacterium group</taxon>
        <taxon>Agrobacterium</taxon>
    </lineage>
</organism>
<accession>A0A1S7TS00</accession>
<evidence type="ECO:0000256" key="1">
    <source>
        <dbReference type="SAM" id="SignalP"/>
    </source>
</evidence>
<keyword evidence="1" id="KW-0732">Signal</keyword>
<dbReference type="EMBL" id="FCNP01000030">
    <property type="protein sequence ID" value="CVI57395.1"/>
    <property type="molecule type" value="Genomic_DNA"/>
</dbReference>
<comment type="caution">
    <text evidence="2">The sequence shown here is derived from an EMBL/GenBank/DDBJ whole genome shotgun (WGS) entry which is preliminary data.</text>
</comment>
<evidence type="ECO:0008006" key="4">
    <source>
        <dbReference type="Google" id="ProtNLM"/>
    </source>
</evidence>
<proteinExistence type="predicted"/>
<reference evidence="2" key="1">
    <citation type="submission" date="2016-01" db="EMBL/GenBank/DDBJ databases">
        <authorList>
            <person name="Regsiter A."/>
            <person name="william w."/>
        </authorList>
    </citation>
    <scope>NUCLEOTIDE SEQUENCE</scope>
    <source>
        <strain evidence="2">NCPPB 1641</strain>
    </source>
</reference>
<feature type="signal peptide" evidence="1">
    <location>
        <begin position="1"/>
        <end position="33"/>
    </location>
</feature>